<protein>
    <submittedName>
        <fullName evidence="1">Uncharacterized protein</fullName>
    </submittedName>
</protein>
<dbReference type="EMBL" id="JABMIG020000152">
    <property type="protein sequence ID" value="KAL3788758.1"/>
    <property type="molecule type" value="Genomic_DNA"/>
</dbReference>
<accession>A0ABD3PL74</accession>
<reference evidence="1 2" key="1">
    <citation type="journal article" date="2020" name="G3 (Bethesda)">
        <title>Improved Reference Genome for Cyclotella cryptica CCMP332, a Model for Cell Wall Morphogenesis, Salinity Adaptation, and Lipid Production in Diatoms (Bacillariophyta).</title>
        <authorList>
            <person name="Roberts W.R."/>
            <person name="Downey K.M."/>
            <person name="Ruck E.C."/>
            <person name="Traller J.C."/>
            <person name="Alverson A.J."/>
        </authorList>
    </citation>
    <scope>NUCLEOTIDE SEQUENCE [LARGE SCALE GENOMIC DNA]</scope>
    <source>
        <strain evidence="1 2">CCMP332</strain>
    </source>
</reference>
<keyword evidence="2" id="KW-1185">Reference proteome</keyword>
<evidence type="ECO:0000313" key="1">
    <source>
        <dbReference type="EMBL" id="KAL3788758.1"/>
    </source>
</evidence>
<organism evidence="1 2">
    <name type="scientific">Cyclotella cryptica</name>
    <dbReference type="NCBI Taxonomy" id="29204"/>
    <lineage>
        <taxon>Eukaryota</taxon>
        <taxon>Sar</taxon>
        <taxon>Stramenopiles</taxon>
        <taxon>Ochrophyta</taxon>
        <taxon>Bacillariophyta</taxon>
        <taxon>Coscinodiscophyceae</taxon>
        <taxon>Thalassiosirophycidae</taxon>
        <taxon>Stephanodiscales</taxon>
        <taxon>Stephanodiscaceae</taxon>
        <taxon>Cyclotella</taxon>
    </lineage>
</organism>
<comment type="caution">
    <text evidence="1">The sequence shown here is derived from an EMBL/GenBank/DDBJ whole genome shotgun (WGS) entry which is preliminary data.</text>
</comment>
<dbReference type="Proteomes" id="UP001516023">
    <property type="component" value="Unassembled WGS sequence"/>
</dbReference>
<name>A0ABD3PL74_9STRA</name>
<sequence length="156" mass="17015">MRYPELKACPTAPSPICIDEFSLTILSSLIPVFDSVAATEKRHFSAFLLSSFTFIMFPPAIAARSKTVPSSATLSALLKTHASPTSNTLIPKKAHKNSSNLSRITSILEAMVVEVRIVCPLAEFMIVLHTPYDASSKASVIRRLSMSEFCVLSTPR</sequence>
<gene>
    <name evidence="1" type="ORF">HJC23_012314</name>
</gene>
<dbReference type="AlphaFoldDB" id="A0ABD3PL74"/>
<evidence type="ECO:0000313" key="2">
    <source>
        <dbReference type="Proteomes" id="UP001516023"/>
    </source>
</evidence>
<proteinExistence type="predicted"/>